<dbReference type="RefSeq" id="WP_132302404.1">
    <property type="nucleotide sequence ID" value="NZ_CP170642.1"/>
</dbReference>
<evidence type="ECO:0000313" key="3">
    <source>
        <dbReference type="EMBL" id="TCK68114.1"/>
    </source>
</evidence>
<evidence type="ECO:0000259" key="2">
    <source>
        <dbReference type="Pfam" id="PF18352"/>
    </source>
</evidence>
<dbReference type="InterPro" id="IPR041599">
    <property type="entry name" value="Gp138_N"/>
</dbReference>
<dbReference type="Proteomes" id="UP000295496">
    <property type="component" value="Unassembled WGS sequence"/>
</dbReference>
<dbReference type="Pfam" id="PF18352">
    <property type="entry name" value="Gp138_N"/>
    <property type="match status" value="1"/>
</dbReference>
<feature type="region of interest" description="Disordered" evidence="1">
    <location>
        <begin position="172"/>
        <end position="209"/>
    </location>
</feature>
<dbReference type="AlphaFoldDB" id="A0A4R1KSV6"/>
<sequence length="209" mass="22139">MSNYAIHNATPETATDKQIEQAQKQIHTALPAKVVSFNPQNQTVTLAVQIQQILVKGENVNIPPLVDVPVSYPRGGGFAVTFPLKAGDEGLAVFSERCIDGWWQSGKASPPLDYRLHDLSDACFIPGICSLPNVVGNFFTGGLSMQTLDGSTFIRITNGTILIQGNIEHQGSQHTSGQISSDSDVVSAGISGKSHTHKGDSGGTTGKPQ</sequence>
<evidence type="ECO:0000256" key="1">
    <source>
        <dbReference type="SAM" id="MobiDB-lite"/>
    </source>
</evidence>
<feature type="compositionally biased region" description="Polar residues" evidence="1">
    <location>
        <begin position="172"/>
        <end position="184"/>
    </location>
</feature>
<dbReference type="Gene3D" id="6.20.170.10">
    <property type="match status" value="1"/>
</dbReference>
<dbReference type="EMBL" id="SMGJ01000006">
    <property type="protein sequence ID" value="TCK68114.1"/>
    <property type="molecule type" value="Genomic_DNA"/>
</dbReference>
<proteinExistence type="predicted"/>
<organism evidence="3 4">
    <name type="scientific">Lonepinella koalarum</name>
    <dbReference type="NCBI Taxonomy" id="53417"/>
    <lineage>
        <taxon>Bacteria</taxon>
        <taxon>Pseudomonadati</taxon>
        <taxon>Pseudomonadota</taxon>
        <taxon>Gammaproteobacteria</taxon>
        <taxon>Pasteurellales</taxon>
        <taxon>Pasteurellaceae</taxon>
        <taxon>Lonepinella</taxon>
    </lineage>
</organism>
<protein>
    <recommendedName>
        <fullName evidence="2">Phage protein Gp138 N-terminal domain-containing protein</fullName>
    </recommendedName>
</protein>
<keyword evidence="4" id="KW-1185">Reference proteome</keyword>
<name>A0A4R1KSV6_9PAST</name>
<comment type="caution">
    <text evidence="3">The sequence shown here is derived from an EMBL/GenBank/DDBJ whole genome shotgun (WGS) entry which is preliminary data.</text>
</comment>
<feature type="domain" description="Phage protein Gp138 N-terminal" evidence="2">
    <location>
        <begin position="30"/>
        <end position="127"/>
    </location>
</feature>
<dbReference type="InterPro" id="IPR037026">
    <property type="entry name" value="Vgr_OB-fold_dom_sf"/>
</dbReference>
<evidence type="ECO:0000313" key="4">
    <source>
        <dbReference type="Proteomes" id="UP000295496"/>
    </source>
</evidence>
<gene>
    <name evidence="3" type="ORF">EV692_1813</name>
</gene>
<dbReference type="Gene3D" id="2.40.50.230">
    <property type="entry name" value="Gp5 N-terminal domain"/>
    <property type="match status" value="1"/>
</dbReference>
<reference evidence="3 4" key="1">
    <citation type="submission" date="2019-03" db="EMBL/GenBank/DDBJ databases">
        <title>Genomic Encyclopedia of Type Strains, Phase IV (KMG-IV): sequencing the most valuable type-strain genomes for metagenomic binning, comparative biology and taxonomic classification.</title>
        <authorList>
            <person name="Goeker M."/>
        </authorList>
    </citation>
    <scope>NUCLEOTIDE SEQUENCE [LARGE SCALE GENOMIC DNA]</scope>
    <source>
        <strain evidence="3 4">DSM 10053</strain>
    </source>
</reference>
<accession>A0A4R1KSV6</accession>